<organism evidence="2 3">
    <name type="scientific">Yinghuangia soli</name>
    <dbReference type="NCBI Taxonomy" id="2908204"/>
    <lineage>
        <taxon>Bacteria</taxon>
        <taxon>Bacillati</taxon>
        <taxon>Actinomycetota</taxon>
        <taxon>Actinomycetes</taxon>
        <taxon>Kitasatosporales</taxon>
        <taxon>Streptomycetaceae</taxon>
        <taxon>Yinghuangia</taxon>
    </lineage>
</organism>
<dbReference type="InterPro" id="IPR043917">
    <property type="entry name" value="DUF5753"/>
</dbReference>
<sequence length="274" mass="31228">MPAPKDLEPEDSMWDLFGALLRFLRRHDGKTQTQLAGEVHSTGSFVGQIETAERRPSLDFATQLDQATGGTRLLTATATLAYKLTPDPTEWFESFAATERAATRIRTFEPQVIPGFLQCEEYMRKLLRCARVPGARADMWVERRLNRRRLLLASEPPEYWAIVDEAALLRLMRSPEVARPQLLLMLEMIERENVILELVPIETGLHPCMDGAFVLFTVPGRGECSYSEDMSEGSMTTDERTVAEVQRRYDLLRADTWSPARTERHLRDLLEGMA</sequence>
<evidence type="ECO:0000313" key="2">
    <source>
        <dbReference type="EMBL" id="MCF2528886.1"/>
    </source>
</evidence>
<dbReference type="PROSITE" id="PS50943">
    <property type="entry name" value="HTH_CROC1"/>
    <property type="match status" value="1"/>
</dbReference>
<dbReference type="EMBL" id="JAKFHA010000008">
    <property type="protein sequence ID" value="MCF2528886.1"/>
    <property type="molecule type" value="Genomic_DNA"/>
</dbReference>
<comment type="caution">
    <text evidence="2">The sequence shown here is derived from an EMBL/GenBank/DDBJ whole genome shotgun (WGS) entry which is preliminary data.</text>
</comment>
<name>A0AA41U0R8_9ACTN</name>
<reference evidence="2" key="1">
    <citation type="submission" date="2022-01" db="EMBL/GenBank/DDBJ databases">
        <title>Genome-Based Taxonomic Classification of the Phylum Actinobacteria.</title>
        <authorList>
            <person name="Gao Y."/>
        </authorList>
    </citation>
    <scope>NUCLEOTIDE SEQUENCE</scope>
    <source>
        <strain evidence="2">KLBMP 8922</strain>
    </source>
</reference>
<evidence type="ECO:0000313" key="3">
    <source>
        <dbReference type="Proteomes" id="UP001165378"/>
    </source>
</evidence>
<proteinExistence type="predicted"/>
<dbReference type="Pfam" id="PF19054">
    <property type="entry name" value="DUF5753"/>
    <property type="match status" value="1"/>
</dbReference>
<dbReference type="SMART" id="SM00530">
    <property type="entry name" value="HTH_XRE"/>
    <property type="match status" value="1"/>
</dbReference>
<dbReference type="SUPFAM" id="SSF47413">
    <property type="entry name" value="lambda repressor-like DNA-binding domains"/>
    <property type="match status" value="1"/>
</dbReference>
<evidence type="ECO:0000259" key="1">
    <source>
        <dbReference type="PROSITE" id="PS50943"/>
    </source>
</evidence>
<dbReference type="CDD" id="cd00093">
    <property type="entry name" value="HTH_XRE"/>
    <property type="match status" value="1"/>
</dbReference>
<dbReference type="GO" id="GO:0003677">
    <property type="term" value="F:DNA binding"/>
    <property type="evidence" value="ECO:0007669"/>
    <property type="project" value="InterPro"/>
</dbReference>
<dbReference type="InterPro" id="IPR010982">
    <property type="entry name" value="Lambda_DNA-bd_dom_sf"/>
</dbReference>
<dbReference type="RefSeq" id="WP_235053049.1">
    <property type="nucleotide sequence ID" value="NZ_JAKFHA010000008.1"/>
</dbReference>
<accession>A0AA41U0R8</accession>
<feature type="domain" description="HTH cro/C1-type" evidence="1">
    <location>
        <begin position="21"/>
        <end position="74"/>
    </location>
</feature>
<dbReference type="InterPro" id="IPR001387">
    <property type="entry name" value="Cro/C1-type_HTH"/>
</dbReference>
<keyword evidence="3" id="KW-1185">Reference proteome</keyword>
<dbReference type="AlphaFoldDB" id="A0AA41U0R8"/>
<protein>
    <submittedName>
        <fullName evidence="2">Helix-turn-helix transcriptional regulator</fullName>
    </submittedName>
</protein>
<dbReference type="Gene3D" id="1.10.260.40">
    <property type="entry name" value="lambda repressor-like DNA-binding domains"/>
    <property type="match status" value="1"/>
</dbReference>
<gene>
    <name evidence="2" type="ORF">LZ495_16905</name>
</gene>
<dbReference type="Proteomes" id="UP001165378">
    <property type="component" value="Unassembled WGS sequence"/>
</dbReference>
<dbReference type="Pfam" id="PF13560">
    <property type="entry name" value="HTH_31"/>
    <property type="match status" value="1"/>
</dbReference>